<feature type="region of interest" description="Disordered" evidence="1">
    <location>
        <begin position="39"/>
        <end position="73"/>
    </location>
</feature>
<dbReference type="EMBL" id="GBXM01003987">
    <property type="protein sequence ID" value="JAI04591.1"/>
    <property type="molecule type" value="Transcribed_RNA"/>
</dbReference>
<sequence>MQKSLWAPSTCEDQWSQLWSMCPMPKNMMWMEISLKSSHQTRPTISYKPRQKKNAKTGFKPFKRSPGQGNKDE</sequence>
<proteinExistence type="predicted"/>
<dbReference type="AlphaFoldDB" id="A0A0E9XRV5"/>
<evidence type="ECO:0000256" key="1">
    <source>
        <dbReference type="SAM" id="MobiDB-lite"/>
    </source>
</evidence>
<protein>
    <submittedName>
        <fullName evidence="2">Uncharacterized protein</fullName>
    </submittedName>
</protein>
<accession>A0A0E9XRV5</accession>
<reference evidence="2" key="1">
    <citation type="submission" date="2014-11" db="EMBL/GenBank/DDBJ databases">
        <authorList>
            <person name="Amaro Gonzalez C."/>
        </authorList>
    </citation>
    <scope>NUCLEOTIDE SEQUENCE</scope>
</reference>
<organism evidence="2">
    <name type="scientific">Anguilla anguilla</name>
    <name type="common">European freshwater eel</name>
    <name type="synonym">Muraena anguilla</name>
    <dbReference type="NCBI Taxonomy" id="7936"/>
    <lineage>
        <taxon>Eukaryota</taxon>
        <taxon>Metazoa</taxon>
        <taxon>Chordata</taxon>
        <taxon>Craniata</taxon>
        <taxon>Vertebrata</taxon>
        <taxon>Euteleostomi</taxon>
        <taxon>Actinopterygii</taxon>
        <taxon>Neopterygii</taxon>
        <taxon>Teleostei</taxon>
        <taxon>Anguilliformes</taxon>
        <taxon>Anguillidae</taxon>
        <taxon>Anguilla</taxon>
    </lineage>
</organism>
<name>A0A0E9XRV5_ANGAN</name>
<evidence type="ECO:0000313" key="2">
    <source>
        <dbReference type="EMBL" id="JAI04591.1"/>
    </source>
</evidence>
<reference evidence="2" key="2">
    <citation type="journal article" date="2015" name="Fish Shellfish Immunol.">
        <title>Early steps in the European eel (Anguilla anguilla)-Vibrio vulnificus interaction in the gills: Role of the RtxA13 toxin.</title>
        <authorList>
            <person name="Callol A."/>
            <person name="Pajuelo D."/>
            <person name="Ebbesson L."/>
            <person name="Teles M."/>
            <person name="MacKenzie S."/>
            <person name="Amaro C."/>
        </authorList>
    </citation>
    <scope>NUCLEOTIDE SEQUENCE</scope>
</reference>